<keyword evidence="7" id="KW-1185">Reference proteome</keyword>
<proteinExistence type="inferred from homology"/>
<organism evidence="6 7">
    <name type="scientific">Periweissella cryptocerci</name>
    <dbReference type="NCBI Taxonomy" id="2506420"/>
    <lineage>
        <taxon>Bacteria</taxon>
        <taxon>Bacillati</taxon>
        <taxon>Bacillota</taxon>
        <taxon>Bacilli</taxon>
        <taxon>Lactobacillales</taxon>
        <taxon>Lactobacillaceae</taxon>
        <taxon>Periweissella</taxon>
    </lineage>
</organism>
<dbReference type="KEGG" id="wei:EQG49_11985"/>
<dbReference type="GO" id="GO:0016887">
    <property type="term" value="F:ATP hydrolysis activity"/>
    <property type="evidence" value="ECO:0007669"/>
    <property type="project" value="InterPro"/>
</dbReference>
<evidence type="ECO:0000259" key="5">
    <source>
        <dbReference type="PROSITE" id="PS50893"/>
    </source>
</evidence>
<dbReference type="GO" id="GO:0005524">
    <property type="term" value="F:ATP binding"/>
    <property type="evidence" value="ECO:0007669"/>
    <property type="project" value="UniProtKB-KW"/>
</dbReference>
<evidence type="ECO:0000256" key="4">
    <source>
        <dbReference type="ARBA" id="ARBA00022840"/>
    </source>
</evidence>
<evidence type="ECO:0000313" key="7">
    <source>
        <dbReference type="Proteomes" id="UP000292886"/>
    </source>
</evidence>
<evidence type="ECO:0000256" key="1">
    <source>
        <dbReference type="ARBA" id="ARBA00005417"/>
    </source>
</evidence>
<name>A0A4P6YWG6_9LACO</name>
<dbReference type="PROSITE" id="PS50893">
    <property type="entry name" value="ABC_TRANSPORTER_2"/>
    <property type="match status" value="1"/>
</dbReference>
<dbReference type="InterPro" id="IPR050763">
    <property type="entry name" value="ABC_transporter_ATP-binding"/>
</dbReference>
<dbReference type="AlphaFoldDB" id="A0A4P6YWG6"/>
<dbReference type="PANTHER" id="PTHR42711">
    <property type="entry name" value="ABC TRANSPORTER ATP-BINDING PROTEIN"/>
    <property type="match status" value="1"/>
</dbReference>
<comment type="similarity">
    <text evidence="1">Belongs to the ABC transporter superfamily.</text>
</comment>
<reference evidence="7" key="1">
    <citation type="submission" date="2019-03" db="EMBL/GenBank/DDBJ databases">
        <title>Weissella sp. 26KH-42 Genome sequencing.</title>
        <authorList>
            <person name="Heo J."/>
            <person name="Kim S.-J."/>
            <person name="Kim J.-S."/>
            <person name="Hong S.-B."/>
            <person name="Kwon S.-W."/>
        </authorList>
    </citation>
    <scope>NUCLEOTIDE SEQUENCE [LARGE SCALE GENOMIC DNA]</scope>
    <source>
        <strain evidence="7">26KH-42</strain>
    </source>
</reference>
<keyword evidence="2" id="KW-0813">Transport</keyword>
<dbReference type="Pfam" id="PF00005">
    <property type="entry name" value="ABC_tran"/>
    <property type="match status" value="1"/>
</dbReference>
<dbReference type="SMART" id="SM00382">
    <property type="entry name" value="AAA"/>
    <property type="match status" value="1"/>
</dbReference>
<dbReference type="InterPro" id="IPR017871">
    <property type="entry name" value="ABC_transporter-like_CS"/>
</dbReference>
<dbReference type="InterPro" id="IPR003439">
    <property type="entry name" value="ABC_transporter-like_ATP-bd"/>
</dbReference>
<dbReference type="RefSeq" id="WP_133364200.1">
    <property type="nucleotide sequence ID" value="NZ_CP037940.1"/>
</dbReference>
<sequence length="222" mass="24781">MIEIQSVSKIFGDKKILNNFSMNIGANEIVGIVAPNGTGKSVLLELIIGKLKPNQGSISVSNEVTHNIYYQPQSDNYPENMKVKEVLKLYENVYALHYDKNIFNDYINQYGLSELLDKNVTQLSGGQQRKLGIVLSLLSNASLLVLDEPSAGVDRISINTFRVDLKKVKGSVIMTSHNSEDLLILCDKLFFLRDGQSVKVLTSSQFTHFNEEYDKLYGGADL</sequence>
<keyword evidence="4 6" id="KW-0067">ATP-binding</keyword>
<evidence type="ECO:0000313" key="6">
    <source>
        <dbReference type="EMBL" id="QBO37123.1"/>
    </source>
</evidence>
<dbReference type="PANTHER" id="PTHR42711:SF5">
    <property type="entry name" value="ABC TRANSPORTER ATP-BINDING PROTEIN NATA"/>
    <property type="match status" value="1"/>
</dbReference>
<dbReference type="Proteomes" id="UP000292886">
    <property type="component" value="Chromosome"/>
</dbReference>
<evidence type="ECO:0000256" key="3">
    <source>
        <dbReference type="ARBA" id="ARBA00022741"/>
    </source>
</evidence>
<accession>A0A4P6YWG6</accession>
<protein>
    <submittedName>
        <fullName evidence="6">ABC transporter ATP-binding protein</fullName>
    </submittedName>
</protein>
<gene>
    <name evidence="6" type="ORF">EQG49_11985</name>
</gene>
<dbReference type="InterPro" id="IPR027417">
    <property type="entry name" value="P-loop_NTPase"/>
</dbReference>
<keyword evidence="3" id="KW-0547">Nucleotide-binding</keyword>
<dbReference type="OrthoDB" id="9801987at2"/>
<dbReference type="PROSITE" id="PS00211">
    <property type="entry name" value="ABC_TRANSPORTER_1"/>
    <property type="match status" value="1"/>
</dbReference>
<feature type="domain" description="ABC transporter" evidence="5">
    <location>
        <begin position="2"/>
        <end position="219"/>
    </location>
</feature>
<dbReference type="Gene3D" id="3.40.50.300">
    <property type="entry name" value="P-loop containing nucleotide triphosphate hydrolases"/>
    <property type="match status" value="1"/>
</dbReference>
<dbReference type="InterPro" id="IPR003593">
    <property type="entry name" value="AAA+_ATPase"/>
</dbReference>
<evidence type="ECO:0000256" key="2">
    <source>
        <dbReference type="ARBA" id="ARBA00022448"/>
    </source>
</evidence>
<dbReference type="SUPFAM" id="SSF52540">
    <property type="entry name" value="P-loop containing nucleoside triphosphate hydrolases"/>
    <property type="match status" value="1"/>
</dbReference>
<dbReference type="EMBL" id="CP037940">
    <property type="protein sequence ID" value="QBO37123.1"/>
    <property type="molecule type" value="Genomic_DNA"/>
</dbReference>